<keyword evidence="1" id="KW-0472">Membrane</keyword>
<gene>
    <name evidence="2" type="ORF">P280DRAFT_386551</name>
</gene>
<keyword evidence="3" id="KW-1185">Reference proteome</keyword>
<dbReference type="PANTHER" id="PTHR37544:SF3">
    <property type="entry name" value="SPRAY"/>
    <property type="match status" value="1"/>
</dbReference>
<feature type="transmembrane region" description="Helical" evidence="1">
    <location>
        <begin position="534"/>
        <end position="556"/>
    </location>
</feature>
<feature type="transmembrane region" description="Helical" evidence="1">
    <location>
        <begin position="660"/>
        <end position="684"/>
    </location>
</feature>
<evidence type="ECO:0000313" key="3">
    <source>
        <dbReference type="Proteomes" id="UP000799753"/>
    </source>
</evidence>
<organism evidence="2 3">
    <name type="scientific">Massarina eburnea CBS 473.64</name>
    <dbReference type="NCBI Taxonomy" id="1395130"/>
    <lineage>
        <taxon>Eukaryota</taxon>
        <taxon>Fungi</taxon>
        <taxon>Dikarya</taxon>
        <taxon>Ascomycota</taxon>
        <taxon>Pezizomycotina</taxon>
        <taxon>Dothideomycetes</taxon>
        <taxon>Pleosporomycetidae</taxon>
        <taxon>Pleosporales</taxon>
        <taxon>Massarineae</taxon>
        <taxon>Massarinaceae</taxon>
        <taxon>Massarina</taxon>
    </lineage>
</organism>
<reference evidence="2" key="1">
    <citation type="journal article" date="2020" name="Stud. Mycol.">
        <title>101 Dothideomycetes genomes: a test case for predicting lifestyles and emergence of pathogens.</title>
        <authorList>
            <person name="Haridas S."/>
            <person name="Albert R."/>
            <person name="Binder M."/>
            <person name="Bloem J."/>
            <person name="Labutti K."/>
            <person name="Salamov A."/>
            <person name="Andreopoulos B."/>
            <person name="Baker S."/>
            <person name="Barry K."/>
            <person name="Bills G."/>
            <person name="Bluhm B."/>
            <person name="Cannon C."/>
            <person name="Castanera R."/>
            <person name="Culley D."/>
            <person name="Daum C."/>
            <person name="Ezra D."/>
            <person name="Gonzalez J."/>
            <person name="Henrissat B."/>
            <person name="Kuo A."/>
            <person name="Liang C."/>
            <person name="Lipzen A."/>
            <person name="Lutzoni F."/>
            <person name="Magnuson J."/>
            <person name="Mondo S."/>
            <person name="Nolan M."/>
            <person name="Ohm R."/>
            <person name="Pangilinan J."/>
            <person name="Park H.-J."/>
            <person name="Ramirez L."/>
            <person name="Alfaro M."/>
            <person name="Sun H."/>
            <person name="Tritt A."/>
            <person name="Yoshinaga Y."/>
            <person name="Zwiers L.-H."/>
            <person name="Turgeon B."/>
            <person name="Goodwin S."/>
            <person name="Spatafora J."/>
            <person name="Crous P."/>
            <person name="Grigoriev I."/>
        </authorList>
    </citation>
    <scope>NUCLEOTIDE SEQUENCE</scope>
    <source>
        <strain evidence="2">CBS 473.64</strain>
    </source>
</reference>
<dbReference type="InterPro" id="IPR021840">
    <property type="entry name" value="DUF3433"/>
</dbReference>
<feature type="transmembrane region" description="Helical" evidence="1">
    <location>
        <begin position="790"/>
        <end position="814"/>
    </location>
</feature>
<feature type="transmembrane region" description="Helical" evidence="1">
    <location>
        <begin position="67"/>
        <end position="87"/>
    </location>
</feature>
<name>A0A6A6SHV4_9PLEO</name>
<sequence length="1310" mass="145134">MISDTNTNTPTPEKKTPWHSIRETFTFDTLRKTKTKVSTWSLPVREKTTTLGLNKQKTWTPPALRPFTLCLAILISLALFITLQLLILRSDRDQGVIFAPDINALPLSRTFMYRYFPTIVAVFYSMLWAWIDLETKRAEPWFRLSRKDGSKGADSLLLDYPSDFMPLVPFKAFKEKHWPVFWASFGLVLVAWGLVPVQAGIFSIHHISRNTTSSFNVSTSYISADQQIHDLSVHYAQSTYGIAALNETLPPYMTLNYTLAPFVPSAEDDVGSAAGEWTAPTTLYSLNLLCEPATLMSEFDGWNSSWGCHLPVGLGGNQTMATYPSVVKRFTGLYAGYASNYGATYYMDYCPPDHSHSFYAALTENKKREEDPPNNVTAIFCEPVYYEQDVNATVDRITQGPIGFVPLGPRRNLNENVFNKTFLDVQLADTATGYVSRGDFMPSLALPNYIEHMDSTELSIGTDGHAMVGLTATVSEHSLQDNLDWEILSASYAKAYRLLFARAMVDVLGSEVGHAKPAEGETVVFLDAVYLEPVFTYIVEGLLVVVIASATVLLCLSMTRSTTLLSDPNTLASIMSLVADDPALLADFKDLDCCTAEELHKAVCDKEYRLVGGENQINRTKIRNSITSTSATLDGISALRTRQRTGTSKEINKAVRPSEFSLWTSIPFVGLFVVLSAILVVIFIKARDNGTYPLAGEEGPTLGSIHLFFLGLPLPSKDTIVQNILENYIPTALATLIEPMWVLMNRLLCLLQPIEELSKGNAKAQQSIELNYSSLPPQLVLWKALRARHVVLTAVCAMALLTNLLAVSFAGLFYHNTVEVRIAATFQAPLEPTFVAINGSIGPNHVGNIDLRMTSGAYHGGEGQDQFLVSESNYTHGTPLPPWTDDRLFYMPFMSSVESNGTVGGQYEAVTAAFGAELECSSLETNSLRLVNVETELSIRPLLNLLIERDGVTVNCTSVHTSIFEIRSGPQGTLDEEPTCQKGPSAAEIVTNLEPFAQGNASKAERDVCWGSVVLGWLRDPEGSCDQTEEKNPIGENSFYVRCEPRLVKGHGTIRVDNEGRLLRKVDDRVAERNFDFGKVNATFNSDPVNLISQSNRYLFQSPDMFWHNDTFATEFVNYFVRRATNSSRLLDPKEALPTLEDVQVSLGKVYSSLFAIWLGTNKENLFVQRSGASSTSSPGWRVEKEERLFLTTALFIIAQTILSLYIIVAILVYIRRPGEYLPRMPTNIASIIGLFAASAAVQDMRGTSRSDARARAQHLRTLDQRYGYGNYVGVDGGIHVGIEKVPFVRARHSTARQKSFLATRKTTAV</sequence>
<evidence type="ECO:0000313" key="2">
    <source>
        <dbReference type="EMBL" id="KAF2646577.1"/>
    </source>
</evidence>
<proteinExistence type="predicted"/>
<dbReference type="PANTHER" id="PTHR37544">
    <property type="entry name" value="SPRAY-RELATED"/>
    <property type="match status" value="1"/>
</dbReference>
<feature type="transmembrane region" description="Helical" evidence="1">
    <location>
        <begin position="1189"/>
        <end position="1215"/>
    </location>
</feature>
<feature type="transmembrane region" description="Helical" evidence="1">
    <location>
        <begin position="1221"/>
        <end position="1242"/>
    </location>
</feature>
<evidence type="ECO:0000256" key="1">
    <source>
        <dbReference type="SAM" id="Phobius"/>
    </source>
</evidence>
<protein>
    <submittedName>
        <fullName evidence="2">Uncharacterized protein</fullName>
    </submittedName>
</protein>
<dbReference type="Proteomes" id="UP000799753">
    <property type="component" value="Unassembled WGS sequence"/>
</dbReference>
<dbReference type="Pfam" id="PF11915">
    <property type="entry name" value="DUF3433"/>
    <property type="match status" value="2"/>
</dbReference>
<dbReference type="EMBL" id="MU006776">
    <property type="protein sequence ID" value="KAF2646577.1"/>
    <property type="molecule type" value="Genomic_DNA"/>
</dbReference>
<accession>A0A6A6SHV4</accession>
<keyword evidence="1" id="KW-0812">Transmembrane</keyword>
<feature type="transmembrane region" description="Helical" evidence="1">
    <location>
        <begin position="115"/>
        <end position="133"/>
    </location>
</feature>
<feature type="transmembrane region" description="Helical" evidence="1">
    <location>
        <begin position="180"/>
        <end position="204"/>
    </location>
</feature>
<dbReference type="OrthoDB" id="3248909at2759"/>
<keyword evidence="1" id="KW-1133">Transmembrane helix</keyword>